<evidence type="ECO:0000256" key="1">
    <source>
        <dbReference type="ARBA" id="ARBA00004651"/>
    </source>
</evidence>
<gene>
    <name evidence="7" type="ORF">ACFSKO_17265</name>
</gene>
<accession>A0ABW5BRB2</accession>
<evidence type="ECO:0000313" key="8">
    <source>
        <dbReference type="Proteomes" id="UP001597294"/>
    </source>
</evidence>
<proteinExistence type="predicted"/>
<dbReference type="PANTHER" id="PTHR30086:SF19">
    <property type="entry name" value="THREONINE EFFLUX PROTEIN"/>
    <property type="match status" value="1"/>
</dbReference>
<dbReference type="EMBL" id="JBHUII010000011">
    <property type="protein sequence ID" value="MFD2207378.1"/>
    <property type="molecule type" value="Genomic_DNA"/>
</dbReference>
<comment type="caution">
    <text evidence="7">The sequence shown here is derived from an EMBL/GenBank/DDBJ whole genome shotgun (WGS) entry which is preliminary data.</text>
</comment>
<sequence>MNEVIAIISILGVLLIGAMTPGPSFIVVAQTALSNSRTHGISSAFGMGIGALIFASLALLGLHVVFTQVAWLYAGFKVLGGLYLLYLGIKIWCGAKNDLVAQSKNNNTHTGQTLFRAFYYALITQISNPKAAIIYSGVFAVFLPSETSVWFPILLLPAIFAVETGWYLIVACALSIPMTRDVYLRAKNWIDRVAGGLMGALGVKLMMSDS</sequence>
<dbReference type="InterPro" id="IPR001123">
    <property type="entry name" value="LeuE-type"/>
</dbReference>
<evidence type="ECO:0000256" key="3">
    <source>
        <dbReference type="ARBA" id="ARBA00022692"/>
    </source>
</evidence>
<keyword evidence="3 6" id="KW-0812">Transmembrane</keyword>
<feature type="transmembrane region" description="Helical" evidence="6">
    <location>
        <begin position="70"/>
        <end position="89"/>
    </location>
</feature>
<comment type="subcellular location">
    <subcellularLocation>
        <location evidence="1">Cell membrane</location>
        <topology evidence="1">Multi-pass membrane protein</topology>
    </subcellularLocation>
</comment>
<evidence type="ECO:0000256" key="4">
    <source>
        <dbReference type="ARBA" id="ARBA00022989"/>
    </source>
</evidence>
<keyword evidence="2" id="KW-1003">Cell membrane</keyword>
<feature type="transmembrane region" description="Helical" evidence="6">
    <location>
        <begin position="41"/>
        <end position="64"/>
    </location>
</feature>
<evidence type="ECO:0000256" key="6">
    <source>
        <dbReference type="SAM" id="Phobius"/>
    </source>
</evidence>
<evidence type="ECO:0000256" key="5">
    <source>
        <dbReference type="ARBA" id="ARBA00023136"/>
    </source>
</evidence>
<keyword evidence="8" id="KW-1185">Reference proteome</keyword>
<evidence type="ECO:0000256" key="2">
    <source>
        <dbReference type="ARBA" id="ARBA00022475"/>
    </source>
</evidence>
<name>A0ABW5BRB2_9PROT</name>
<organism evidence="7 8">
    <name type="scientific">Kiloniella antarctica</name>
    <dbReference type="NCBI Taxonomy" id="1550907"/>
    <lineage>
        <taxon>Bacteria</taxon>
        <taxon>Pseudomonadati</taxon>
        <taxon>Pseudomonadota</taxon>
        <taxon>Alphaproteobacteria</taxon>
        <taxon>Rhodospirillales</taxon>
        <taxon>Kiloniellaceae</taxon>
        <taxon>Kiloniella</taxon>
    </lineage>
</organism>
<dbReference type="Pfam" id="PF01810">
    <property type="entry name" value="LysE"/>
    <property type="match status" value="1"/>
</dbReference>
<protein>
    <submittedName>
        <fullName evidence="7">LysE family translocator</fullName>
    </submittedName>
</protein>
<feature type="transmembrane region" description="Helical" evidence="6">
    <location>
        <begin position="6"/>
        <end position="29"/>
    </location>
</feature>
<dbReference type="RefSeq" id="WP_380253937.1">
    <property type="nucleotide sequence ID" value="NZ_JBHUII010000011.1"/>
</dbReference>
<feature type="transmembrane region" description="Helical" evidence="6">
    <location>
        <begin position="117"/>
        <end position="143"/>
    </location>
</feature>
<keyword evidence="4 6" id="KW-1133">Transmembrane helix</keyword>
<feature type="transmembrane region" description="Helical" evidence="6">
    <location>
        <begin position="149"/>
        <end position="177"/>
    </location>
</feature>
<keyword evidence="5 6" id="KW-0472">Membrane</keyword>
<dbReference type="Proteomes" id="UP001597294">
    <property type="component" value="Unassembled WGS sequence"/>
</dbReference>
<dbReference type="PANTHER" id="PTHR30086">
    <property type="entry name" value="ARGININE EXPORTER PROTEIN ARGO"/>
    <property type="match status" value="1"/>
</dbReference>
<reference evidence="8" key="1">
    <citation type="journal article" date="2019" name="Int. J. Syst. Evol. Microbiol.">
        <title>The Global Catalogue of Microorganisms (GCM) 10K type strain sequencing project: providing services to taxonomists for standard genome sequencing and annotation.</title>
        <authorList>
            <consortium name="The Broad Institute Genomics Platform"/>
            <consortium name="The Broad Institute Genome Sequencing Center for Infectious Disease"/>
            <person name="Wu L."/>
            <person name="Ma J."/>
        </authorList>
    </citation>
    <scope>NUCLEOTIDE SEQUENCE [LARGE SCALE GENOMIC DNA]</scope>
    <source>
        <strain evidence="8">CGMCC 4.7192</strain>
    </source>
</reference>
<evidence type="ECO:0000313" key="7">
    <source>
        <dbReference type="EMBL" id="MFD2207378.1"/>
    </source>
</evidence>